<evidence type="ECO:0000313" key="2">
    <source>
        <dbReference type="Proteomes" id="UP001280121"/>
    </source>
</evidence>
<name>A0AAD9WSW8_9ROSI</name>
<keyword evidence="2" id="KW-1185">Reference proteome</keyword>
<dbReference type="AlphaFoldDB" id="A0AAD9WSW8"/>
<dbReference type="PANTHER" id="PTHR36617:SF5">
    <property type="entry name" value="OS05G0421675 PROTEIN"/>
    <property type="match status" value="1"/>
</dbReference>
<dbReference type="EMBL" id="JANJYI010000007">
    <property type="protein sequence ID" value="KAK2641313.1"/>
    <property type="molecule type" value="Genomic_DNA"/>
</dbReference>
<organism evidence="1 2">
    <name type="scientific">Dipteronia dyeriana</name>
    <dbReference type="NCBI Taxonomy" id="168575"/>
    <lineage>
        <taxon>Eukaryota</taxon>
        <taxon>Viridiplantae</taxon>
        <taxon>Streptophyta</taxon>
        <taxon>Embryophyta</taxon>
        <taxon>Tracheophyta</taxon>
        <taxon>Spermatophyta</taxon>
        <taxon>Magnoliopsida</taxon>
        <taxon>eudicotyledons</taxon>
        <taxon>Gunneridae</taxon>
        <taxon>Pentapetalae</taxon>
        <taxon>rosids</taxon>
        <taxon>malvids</taxon>
        <taxon>Sapindales</taxon>
        <taxon>Sapindaceae</taxon>
        <taxon>Hippocastanoideae</taxon>
        <taxon>Acereae</taxon>
        <taxon>Dipteronia</taxon>
    </lineage>
</organism>
<gene>
    <name evidence="1" type="ORF">Ddye_023076</name>
</gene>
<proteinExistence type="predicted"/>
<protein>
    <submittedName>
        <fullName evidence="1">Uncharacterized protein</fullName>
    </submittedName>
</protein>
<comment type="caution">
    <text evidence="1">The sequence shown here is derived from an EMBL/GenBank/DDBJ whole genome shotgun (WGS) entry which is preliminary data.</text>
</comment>
<reference evidence="1" key="1">
    <citation type="journal article" date="2023" name="Plant J.">
        <title>Genome sequences and population genomics provide insights into the demographic history, inbreeding, and mutation load of two 'living fossil' tree species of Dipteronia.</title>
        <authorList>
            <person name="Feng Y."/>
            <person name="Comes H.P."/>
            <person name="Chen J."/>
            <person name="Zhu S."/>
            <person name="Lu R."/>
            <person name="Zhang X."/>
            <person name="Li P."/>
            <person name="Qiu J."/>
            <person name="Olsen K.M."/>
            <person name="Qiu Y."/>
        </authorList>
    </citation>
    <scope>NUCLEOTIDE SEQUENCE</scope>
    <source>
        <strain evidence="1">KIB01</strain>
    </source>
</reference>
<dbReference type="Proteomes" id="UP001280121">
    <property type="component" value="Unassembled WGS sequence"/>
</dbReference>
<sequence>MANAEEKCQRHFFWGDGIEKRNLHAIDWETICLSKRKGGLGVGKVMVKNKGCISAKILVKGFRVVVGCGDKVSLWNDVWRDELPLKVTFPRIFVLSSIKEGTISQFRNWEGEVWKWVSNFAEMFSIGK</sequence>
<evidence type="ECO:0000313" key="1">
    <source>
        <dbReference type="EMBL" id="KAK2641313.1"/>
    </source>
</evidence>
<dbReference type="PANTHER" id="PTHR36617">
    <property type="entry name" value="PROTEIN, PUTATIVE-RELATED"/>
    <property type="match status" value="1"/>
</dbReference>
<accession>A0AAD9WSW8</accession>